<dbReference type="InterPro" id="IPR016177">
    <property type="entry name" value="DNA-bd_dom_sf"/>
</dbReference>
<protein>
    <recommendedName>
        <fullName evidence="10">AP2/ERF domain-containing protein</fullName>
    </recommendedName>
</protein>
<dbReference type="GO" id="GO:0003700">
    <property type="term" value="F:DNA-binding transcription factor activity"/>
    <property type="evidence" value="ECO:0007669"/>
    <property type="project" value="InterPro"/>
</dbReference>
<dbReference type="GO" id="GO:0005634">
    <property type="term" value="C:nucleus"/>
    <property type="evidence" value="ECO:0007669"/>
    <property type="project" value="UniProtKB-SubCell"/>
</dbReference>
<dbReference type="AlphaFoldDB" id="A0A9E7F9X8"/>
<evidence type="ECO:0000256" key="2">
    <source>
        <dbReference type="ARBA" id="ARBA00022745"/>
    </source>
</evidence>
<dbReference type="Pfam" id="PF00847">
    <property type="entry name" value="AP2"/>
    <property type="match status" value="1"/>
</dbReference>
<accession>A0A9E7F9X8</accession>
<evidence type="ECO:0000256" key="7">
    <source>
        <dbReference type="ARBA" id="ARBA00023242"/>
    </source>
</evidence>
<evidence type="ECO:0000313" key="11">
    <source>
        <dbReference type="EMBL" id="URD92434.1"/>
    </source>
</evidence>
<keyword evidence="6" id="KW-0804">Transcription</keyword>
<dbReference type="EMBL" id="CP097505">
    <property type="protein sequence ID" value="URD92434.1"/>
    <property type="molecule type" value="Genomic_DNA"/>
</dbReference>
<dbReference type="OrthoDB" id="10038011at2759"/>
<sequence length="424" mass="47251">MSDPFFRRDQNREVSRRERYAVAPSDVEAVRNLDLLLFSEREYIAVSLCFFEFMAAAIDLYSSRSVLPADPFNEELMKALEPFITSVSTSSSPPPPSSNSIITHYHSSFAPSYAHQNPSFDHYSHQNRTFASHLHQDPIVDGCFLSPSSARIPRSFHNLEDQGLIGSAGLTRLNPAQIQQIQAQIQLQQQQQRPLAARQSLPNRHHRQAAGFFAPRPHPMKHAGSPPLPKPTKLYRGVRQRHWGKWVAEIRLPKNRTRLWLGTFDTAEEAAMAYDQAAYRLRGALARLNFPDLRAAAAGSLHSSVDAKLQAICHSLASSSKQSAALLRTDAPNPDLNAAIAGGDSCPTMAEEDAMSKDEPCCLGSEDHKAEISSEGEDSLGSPPVSEMQRLDFTEVPWDETESFVLRKYPSWEIDWDSILSSSD</sequence>
<evidence type="ECO:0000256" key="1">
    <source>
        <dbReference type="ARBA" id="ARBA00004123"/>
    </source>
</evidence>
<comment type="subcellular location">
    <subcellularLocation>
        <location evidence="1">Nucleus</location>
    </subcellularLocation>
</comment>
<feature type="region of interest" description="Disordered" evidence="9">
    <location>
        <begin position="363"/>
        <end position="387"/>
    </location>
</feature>
<dbReference type="InterPro" id="IPR051758">
    <property type="entry name" value="ERF/AP2-like"/>
</dbReference>
<keyword evidence="12" id="KW-1185">Reference proteome</keyword>
<evidence type="ECO:0000256" key="6">
    <source>
        <dbReference type="ARBA" id="ARBA00023163"/>
    </source>
</evidence>
<name>A0A9E7F9X8_9LILI</name>
<evidence type="ECO:0000256" key="3">
    <source>
        <dbReference type="ARBA" id="ARBA00023015"/>
    </source>
</evidence>
<dbReference type="CDD" id="cd00018">
    <property type="entry name" value="AP2"/>
    <property type="match status" value="1"/>
</dbReference>
<feature type="compositionally biased region" description="Basic and acidic residues" evidence="9">
    <location>
        <begin position="363"/>
        <end position="372"/>
    </location>
</feature>
<feature type="domain" description="AP2/ERF" evidence="10">
    <location>
        <begin position="234"/>
        <end position="291"/>
    </location>
</feature>
<dbReference type="Gene3D" id="3.30.730.10">
    <property type="entry name" value="AP2/ERF domain"/>
    <property type="match status" value="1"/>
</dbReference>
<dbReference type="PANTHER" id="PTHR31657">
    <property type="entry name" value="ETHYLENE-RESPONSIVE TRANSCRIPTION FACTOR ERF061"/>
    <property type="match status" value="1"/>
</dbReference>
<evidence type="ECO:0000256" key="9">
    <source>
        <dbReference type="SAM" id="MobiDB-lite"/>
    </source>
</evidence>
<evidence type="ECO:0000259" key="10">
    <source>
        <dbReference type="PROSITE" id="PS51032"/>
    </source>
</evidence>
<dbReference type="FunFam" id="3.30.730.10:FF:000001">
    <property type="entry name" value="Ethylene-responsive transcription factor 2"/>
    <property type="match status" value="1"/>
</dbReference>
<evidence type="ECO:0000256" key="8">
    <source>
        <dbReference type="ARBA" id="ARBA00024343"/>
    </source>
</evidence>
<organism evidence="11 12">
    <name type="scientific">Musa troglodytarum</name>
    <name type="common">fe'i banana</name>
    <dbReference type="NCBI Taxonomy" id="320322"/>
    <lineage>
        <taxon>Eukaryota</taxon>
        <taxon>Viridiplantae</taxon>
        <taxon>Streptophyta</taxon>
        <taxon>Embryophyta</taxon>
        <taxon>Tracheophyta</taxon>
        <taxon>Spermatophyta</taxon>
        <taxon>Magnoliopsida</taxon>
        <taxon>Liliopsida</taxon>
        <taxon>Zingiberales</taxon>
        <taxon>Musaceae</taxon>
        <taxon>Musa</taxon>
    </lineage>
</organism>
<dbReference type="PANTHER" id="PTHR31657:SF73">
    <property type="entry name" value="OS02G0752800 PROTEIN"/>
    <property type="match status" value="1"/>
</dbReference>
<evidence type="ECO:0000256" key="4">
    <source>
        <dbReference type="ARBA" id="ARBA00023125"/>
    </source>
</evidence>
<keyword evidence="7" id="KW-0539">Nucleus</keyword>
<dbReference type="SUPFAM" id="SSF54171">
    <property type="entry name" value="DNA-binding domain"/>
    <property type="match status" value="1"/>
</dbReference>
<dbReference type="InterPro" id="IPR036955">
    <property type="entry name" value="AP2/ERF_dom_sf"/>
</dbReference>
<keyword evidence="3" id="KW-0805">Transcription regulation</keyword>
<dbReference type="PROSITE" id="PS51032">
    <property type="entry name" value="AP2_ERF"/>
    <property type="match status" value="1"/>
</dbReference>
<comment type="similarity">
    <text evidence="8">Belongs to the AP2/ERF transcription factor family. ERF subfamily.</text>
</comment>
<reference evidence="11" key="1">
    <citation type="submission" date="2022-05" db="EMBL/GenBank/DDBJ databases">
        <title>The Musa troglodytarum L. genome provides insights into the mechanism of non-climacteric behaviour and enrichment of carotenoids.</title>
        <authorList>
            <person name="Wang J."/>
        </authorList>
    </citation>
    <scope>NUCLEOTIDE SEQUENCE</scope>
    <source>
        <tissue evidence="11">Leaf</tissue>
    </source>
</reference>
<evidence type="ECO:0000256" key="5">
    <source>
        <dbReference type="ARBA" id="ARBA00023159"/>
    </source>
</evidence>
<dbReference type="Proteomes" id="UP001055439">
    <property type="component" value="Chromosome 3"/>
</dbReference>
<dbReference type="InterPro" id="IPR001471">
    <property type="entry name" value="AP2/ERF_dom"/>
</dbReference>
<dbReference type="SMART" id="SM00380">
    <property type="entry name" value="AP2"/>
    <property type="match status" value="1"/>
</dbReference>
<dbReference type="PRINTS" id="PR00367">
    <property type="entry name" value="ETHRSPELEMNT"/>
</dbReference>
<keyword evidence="5" id="KW-0010">Activator</keyword>
<evidence type="ECO:0000313" key="12">
    <source>
        <dbReference type="Proteomes" id="UP001055439"/>
    </source>
</evidence>
<keyword evidence="2" id="KW-0936">Ethylene signaling pathway</keyword>
<dbReference type="GO" id="GO:0000976">
    <property type="term" value="F:transcription cis-regulatory region binding"/>
    <property type="evidence" value="ECO:0007669"/>
    <property type="project" value="UniProtKB-ARBA"/>
</dbReference>
<proteinExistence type="inferred from homology"/>
<feature type="region of interest" description="Disordered" evidence="9">
    <location>
        <begin position="213"/>
        <end position="232"/>
    </location>
</feature>
<gene>
    <name evidence="11" type="ORF">MUK42_00499</name>
</gene>
<keyword evidence="4" id="KW-0238">DNA-binding</keyword>
<dbReference type="GO" id="GO:0009873">
    <property type="term" value="P:ethylene-activated signaling pathway"/>
    <property type="evidence" value="ECO:0007669"/>
    <property type="project" value="UniProtKB-KW"/>
</dbReference>